<dbReference type="EMBL" id="QQWO01000015">
    <property type="protein sequence ID" value="RSV00724.1"/>
    <property type="molecule type" value="Genomic_DNA"/>
</dbReference>
<dbReference type="EMBL" id="CP018820">
    <property type="protein sequence ID" value="APR51098.1"/>
    <property type="molecule type" value="Genomic_DNA"/>
</dbReference>
<dbReference type="RefSeq" id="WP_066580711.1">
    <property type="nucleotide sequence ID" value="NZ_CP018820.1"/>
</dbReference>
<dbReference type="Pfam" id="PF22691">
    <property type="entry name" value="Thiolase_C_1"/>
    <property type="match status" value="1"/>
</dbReference>
<dbReference type="GeneID" id="44131019"/>
<evidence type="ECO:0000259" key="1">
    <source>
        <dbReference type="Pfam" id="PF22691"/>
    </source>
</evidence>
<dbReference type="InterPro" id="IPR055140">
    <property type="entry name" value="Thiolase_C_2"/>
</dbReference>
<dbReference type="PANTHER" id="PTHR42870">
    <property type="entry name" value="ACETYL-COA C-ACETYLTRANSFERASE"/>
    <property type="match status" value="1"/>
</dbReference>
<protein>
    <submittedName>
        <fullName evidence="2">DitF protein</fullName>
    </submittedName>
    <submittedName>
        <fullName evidence="3">Thiolase family protein</fullName>
    </submittedName>
</protein>
<organism evidence="2 4">
    <name type="scientific">Sphingomonas koreensis</name>
    <dbReference type="NCBI Taxonomy" id="93064"/>
    <lineage>
        <taxon>Bacteria</taxon>
        <taxon>Pseudomonadati</taxon>
        <taxon>Pseudomonadota</taxon>
        <taxon>Alphaproteobacteria</taxon>
        <taxon>Sphingomonadales</taxon>
        <taxon>Sphingomonadaceae</taxon>
        <taxon>Sphingomonas</taxon>
    </lineage>
</organism>
<dbReference type="CDD" id="cd00829">
    <property type="entry name" value="SCP-x_thiolase"/>
    <property type="match status" value="1"/>
</dbReference>
<dbReference type="KEGG" id="skr:BRX40_00420"/>
<dbReference type="InterPro" id="IPR002155">
    <property type="entry name" value="Thiolase"/>
</dbReference>
<evidence type="ECO:0000313" key="5">
    <source>
        <dbReference type="Proteomes" id="UP000286681"/>
    </source>
</evidence>
<dbReference type="STRING" id="93064.BRX40_00420"/>
<dbReference type="InterPro" id="IPR016039">
    <property type="entry name" value="Thiolase-like"/>
</dbReference>
<dbReference type="PANTHER" id="PTHR42870:SF1">
    <property type="entry name" value="NON-SPECIFIC LIPID-TRANSFER PROTEIN-LIKE 2"/>
    <property type="match status" value="1"/>
</dbReference>
<dbReference type="Gene3D" id="3.40.47.10">
    <property type="match status" value="1"/>
</dbReference>
<accession>A0A1L6J5D4</accession>
<reference evidence="2" key="1">
    <citation type="submission" date="2016-12" db="EMBL/GenBank/DDBJ databases">
        <title>Whole genome sequencing of Sphingomonas koreensis.</title>
        <authorList>
            <person name="Conlan S."/>
            <person name="Thomas P.J."/>
            <person name="Mullikin J."/>
            <person name="Palmore T.N."/>
            <person name="Frank K.M."/>
            <person name="Segre J.A."/>
        </authorList>
    </citation>
    <scope>NUCLEOTIDE SEQUENCE</scope>
    <source>
        <strain evidence="2">ABOJV</strain>
    </source>
</reference>
<dbReference type="AlphaFoldDB" id="A0A1L6J5D4"/>
<reference evidence="3 5" key="3">
    <citation type="submission" date="2018-07" db="EMBL/GenBank/DDBJ databases">
        <title>Genomic and Epidemiologic Investigation of an Indolent Hospital Outbreak.</title>
        <authorList>
            <person name="Johnson R.C."/>
            <person name="Deming C."/>
            <person name="Conlan S."/>
            <person name="Zellmer C.J."/>
            <person name="Michelin A.V."/>
            <person name="Lee-Lin S."/>
            <person name="Thomas P.J."/>
            <person name="Park M."/>
            <person name="Weingarten R.A."/>
            <person name="Less J."/>
            <person name="Dekker J.P."/>
            <person name="Frank K.M."/>
            <person name="Musser K.A."/>
            <person name="Mcquiston J.R."/>
            <person name="Henderson D.K."/>
            <person name="Lau A.F."/>
            <person name="Palmore T.N."/>
            <person name="Segre J.A."/>
        </authorList>
    </citation>
    <scope>NUCLEOTIDE SEQUENCE [LARGE SCALE GENOMIC DNA]</scope>
    <source>
        <strain evidence="3 5">SK-NIH.Env10_0317</strain>
    </source>
</reference>
<feature type="domain" description="Thiolase C-terminal" evidence="1">
    <location>
        <begin position="256"/>
        <end position="387"/>
    </location>
</feature>
<keyword evidence="4" id="KW-1185">Reference proteome</keyword>
<sequence length="395" mass="42324">MSSYGEKECAITGIGMSEVSRGASKTPLGLTIDACMEAIEDAGLTRADIDGVSSYPGGDNNASGFSPVGVPALMDALRIEPNWYSGGGETPGQLGAVFNAIGAISAGLCNHVLVFRTVYEASARKGGTFANALFKGRERAHGQLAEWAPYWALSAAVQQSLYFQRFIHDYGARPDQVGWIAVNNRRNAARNPKAVYRDPITIGDYLASPLICTPLHLYDCDVPCDGAVALIVSRREIARDLRNPVLRIEAVGSALHRRYSWSQIETPATQATQSVAKMMWSRTDLTPADLDMAQLYDGFTYHTLAWLGSMGICDHADAAAFVEGGKRIAIEGEMPINTGGGQLSAGRLHAYGQLHEACTQLWERGGARQVPGDVRVSVNCTAGGPLAGCMLLVRE</sequence>
<evidence type="ECO:0000313" key="4">
    <source>
        <dbReference type="Proteomes" id="UP000185161"/>
    </source>
</evidence>
<dbReference type="Proteomes" id="UP000286681">
    <property type="component" value="Unassembled WGS sequence"/>
</dbReference>
<dbReference type="OrthoDB" id="9790314at2"/>
<name>A0A1L6J5D4_9SPHN</name>
<proteinExistence type="predicted"/>
<evidence type="ECO:0000313" key="3">
    <source>
        <dbReference type="EMBL" id="RSV00724.1"/>
    </source>
</evidence>
<dbReference type="GO" id="GO:0003988">
    <property type="term" value="F:acetyl-CoA C-acyltransferase activity"/>
    <property type="evidence" value="ECO:0007669"/>
    <property type="project" value="UniProtKB-ARBA"/>
</dbReference>
<evidence type="ECO:0000313" key="2">
    <source>
        <dbReference type="EMBL" id="APR51098.1"/>
    </source>
</evidence>
<dbReference type="Proteomes" id="UP000185161">
    <property type="component" value="Chromosome"/>
</dbReference>
<reference evidence="4" key="2">
    <citation type="submission" date="2016-12" db="EMBL/GenBank/DDBJ databases">
        <title>Whole genome sequencing of Sphingomonas sp. ABOJV.</title>
        <authorList>
            <person name="Conlan S."/>
            <person name="Thomas P.J."/>
            <person name="Mullikin J."/>
            <person name="Palmore T.N."/>
            <person name="Frank K.M."/>
            <person name="Segre J.A."/>
        </authorList>
    </citation>
    <scope>NUCLEOTIDE SEQUENCE [LARGE SCALE GENOMIC DNA]</scope>
    <source>
        <strain evidence="4">ABOJV</strain>
    </source>
</reference>
<dbReference type="SUPFAM" id="SSF53901">
    <property type="entry name" value="Thiolase-like"/>
    <property type="match status" value="1"/>
</dbReference>
<dbReference type="PIRSF" id="PIRSF000429">
    <property type="entry name" value="Ac-CoA_Ac_transf"/>
    <property type="match status" value="1"/>
</dbReference>
<gene>
    <name evidence="2" type="ORF">BRX40_00420</name>
    <name evidence="3" type="ORF">CA257_16750</name>
</gene>